<comment type="caution">
    <text evidence="1">The sequence shown here is derived from an EMBL/GenBank/DDBJ whole genome shotgun (WGS) entry which is preliminary data.</text>
</comment>
<evidence type="ECO:0000313" key="2">
    <source>
        <dbReference type="Proteomes" id="UP000317839"/>
    </source>
</evidence>
<reference evidence="1 2" key="1">
    <citation type="submission" date="2019-06" db="EMBL/GenBank/DDBJ databases">
        <title>Draft genome of Aliikangiella marina GYP-15.</title>
        <authorList>
            <person name="Wang G."/>
        </authorList>
    </citation>
    <scope>NUCLEOTIDE SEQUENCE [LARGE SCALE GENOMIC DNA]</scope>
    <source>
        <strain evidence="1 2">GYP-15</strain>
    </source>
</reference>
<proteinExistence type="predicted"/>
<dbReference type="RefSeq" id="WP_142940815.1">
    <property type="nucleotide sequence ID" value="NZ_VIKR01000001.1"/>
</dbReference>
<dbReference type="PROSITE" id="PS51257">
    <property type="entry name" value="PROKAR_LIPOPROTEIN"/>
    <property type="match status" value="1"/>
</dbReference>
<dbReference type="Proteomes" id="UP000317839">
    <property type="component" value="Unassembled WGS sequence"/>
</dbReference>
<gene>
    <name evidence="1" type="ORF">FLL45_04655</name>
</gene>
<dbReference type="EMBL" id="VIKR01000001">
    <property type="protein sequence ID" value="TQV77241.1"/>
    <property type="molecule type" value="Genomic_DNA"/>
</dbReference>
<organism evidence="1 2">
    <name type="scientific">Aliikangiella marina</name>
    <dbReference type="NCBI Taxonomy" id="1712262"/>
    <lineage>
        <taxon>Bacteria</taxon>
        <taxon>Pseudomonadati</taxon>
        <taxon>Pseudomonadota</taxon>
        <taxon>Gammaproteobacteria</taxon>
        <taxon>Oceanospirillales</taxon>
        <taxon>Pleioneaceae</taxon>
        <taxon>Aliikangiella</taxon>
    </lineage>
</organism>
<protein>
    <submittedName>
        <fullName evidence="1">Uncharacterized protein</fullName>
    </submittedName>
</protein>
<sequence>MKLLISTRLTFVFLIALLLISGCTVKYVAEYDAEIKNEIIQVAKKVDLFWGDLLDTDVDKRQYDKFKTNYNEIESDIRSLVLKNEIRPLNEESTEQAKIALKLWTDDREKHKSDDGFSNGRAKLHQRQLSRVFAAMAKGEAVKDPSN</sequence>
<name>A0A545TJ99_9GAMM</name>
<dbReference type="AlphaFoldDB" id="A0A545TJ99"/>
<evidence type="ECO:0000313" key="1">
    <source>
        <dbReference type="EMBL" id="TQV77241.1"/>
    </source>
</evidence>
<dbReference type="OrthoDB" id="6308189at2"/>
<keyword evidence="2" id="KW-1185">Reference proteome</keyword>
<accession>A0A545TJ99</accession>